<name>A0A4C1YFP1_EUMVA</name>
<proteinExistence type="predicted"/>
<evidence type="ECO:0000313" key="2">
    <source>
        <dbReference type="Proteomes" id="UP000299102"/>
    </source>
</evidence>
<comment type="caution">
    <text evidence="1">The sequence shown here is derived from an EMBL/GenBank/DDBJ whole genome shotgun (WGS) entry which is preliminary data.</text>
</comment>
<protein>
    <submittedName>
        <fullName evidence="1">Uncharacterized protein</fullName>
    </submittedName>
</protein>
<dbReference type="EMBL" id="BGZK01001230">
    <property type="protein sequence ID" value="GBP74966.1"/>
    <property type="molecule type" value="Genomic_DNA"/>
</dbReference>
<organism evidence="1 2">
    <name type="scientific">Eumeta variegata</name>
    <name type="common">Bagworm moth</name>
    <name type="synonym">Eumeta japonica</name>
    <dbReference type="NCBI Taxonomy" id="151549"/>
    <lineage>
        <taxon>Eukaryota</taxon>
        <taxon>Metazoa</taxon>
        <taxon>Ecdysozoa</taxon>
        <taxon>Arthropoda</taxon>
        <taxon>Hexapoda</taxon>
        <taxon>Insecta</taxon>
        <taxon>Pterygota</taxon>
        <taxon>Neoptera</taxon>
        <taxon>Endopterygota</taxon>
        <taxon>Lepidoptera</taxon>
        <taxon>Glossata</taxon>
        <taxon>Ditrysia</taxon>
        <taxon>Tineoidea</taxon>
        <taxon>Psychidae</taxon>
        <taxon>Oiketicinae</taxon>
        <taxon>Eumeta</taxon>
    </lineage>
</organism>
<dbReference type="Proteomes" id="UP000299102">
    <property type="component" value="Unassembled WGS sequence"/>
</dbReference>
<sequence>MGAVNNVTHSLEPIAKQCPTSETAADKPCLSHSRLPIPLFTRTLVNLINHLAVILLLRTDSFEARTCVSLSTSPRQPAPPPHINSVQAFLYTSELPEFARTGYLSPTRPKLTITRPHVCLRNNKQTCGI</sequence>
<accession>A0A4C1YFP1</accession>
<evidence type="ECO:0000313" key="1">
    <source>
        <dbReference type="EMBL" id="GBP74966.1"/>
    </source>
</evidence>
<gene>
    <name evidence="1" type="ORF">EVAR_60894_1</name>
</gene>
<keyword evidence="2" id="KW-1185">Reference proteome</keyword>
<reference evidence="1 2" key="1">
    <citation type="journal article" date="2019" name="Commun. Biol.">
        <title>The bagworm genome reveals a unique fibroin gene that provides high tensile strength.</title>
        <authorList>
            <person name="Kono N."/>
            <person name="Nakamura H."/>
            <person name="Ohtoshi R."/>
            <person name="Tomita M."/>
            <person name="Numata K."/>
            <person name="Arakawa K."/>
        </authorList>
    </citation>
    <scope>NUCLEOTIDE SEQUENCE [LARGE SCALE GENOMIC DNA]</scope>
</reference>
<dbReference type="AlphaFoldDB" id="A0A4C1YFP1"/>